<dbReference type="PANTHER" id="PTHR11265">
    <property type="entry name" value="S-ADENOSYL-METHYLTRANSFERASE MRAW"/>
    <property type="match status" value="1"/>
</dbReference>
<dbReference type="InterPro" id="IPR002903">
    <property type="entry name" value="RsmH"/>
</dbReference>
<dbReference type="PANTHER" id="PTHR11265:SF0">
    <property type="entry name" value="12S RRNA N4-METHYLCYTIDINE METHYLTRANSFERASE"/>
    <property type="match status" value="1"/>
</dbReference>
<dbReference type="EMBL" id="LCIJ01000003">
    <property type="protein sequence ID" value="KKT53084.1"/>
    <property type="molecule type" value="Genomic_DNA"/>
</dbReference>
<organism evidence="7 8">
    <name type="scientific">candidate division Kazan bacterium GW2011_GWA1_44_22</name>
    <dbReference type="NCBI Taxonomy" id="1620410"/>
    <lineage>
        <taxon>Bacteria</taxon>
        <taxon>Bacteria division Kazan-3B-28</taxon>
    </lineage>
</organism>
<feature type="binding site" evidence="6">
    <location>
        <position position="55"/>
    </location>
    <ligand>
        <name>S-adenosyl-L-methionine</name>
        <dbReference type="ChEBI" id="CHEBI:59789"/>
    </ligand>
</feature>
<protein>
    <recommendedName>
        <fullName evidence="6">Ribosomal RNA small subunit methyltransferase H</fullName>
        <ecNumber evidence="6">2.1.1.199</ecNumber>
    </recommendedName>
    <alternativeName>
        <fullName evidence="6">16S rRNA m(4)C1402 methyltransferase</fullName>
    </alternativeName>
    <alternativeName>
        <fullName evidence="6">rRNA (cytosine-N(4)-)-methyltransferase RsmH</fullName>
    </alternativeName>
</protein>
<dbReference type="SUPFAM" id="SSF81799">
    <property type="entry name" value="Putative methyltransferase TM0872, insert domain"/>
    <property type="match status" value="1"/>
</dbReference>
<feature type="binding site" evidence="6">
    <location>
        <position position="105"/>
    </location>
    <ligand>
        <name>S-adenosyl-L-methionine</name>
        <dbReference type="ChEBI" id="CHEBI:59789"/>
    </ligand>
</feature>
<evidence type="ECO:0000256" key="5">
    <source>
        <dbReference type="ARBA" id="ARBA00022691"/>
    </source>
</evidence>
<keyword evidence="2 6" id="KW-0698">rRNA processing</keyword>
<reference evidence="7 8" key="1">
    <citation type="journal article" date="2015" name="Nature">
        <title>rRNA introns, odd ribosomes, and small enigmatic genomes across a large radiation of phyla.</title>
        <authorList>
            <person name="Brown C.T."/>
            <person name="Hug L.A."/>
            <person name="Thomas B.C."/>
            <person name="Sharon I."/>
            <person name="Castelle C.J."/>
            <person name="Singh A."/>
            <person name="Wilkins M.J."/>
            <person name="Williams K.H."/>
            <person name="Banfield J.F."/>
        </authorList>
    </citation>
    <scope>NUCLEOTIDE SEQUENCE [LARGE SCALE GENOMIC DNA]</scope>
</reference>
<comment type="catalytic activity">
    <reaction evidence="6">
        <text>cytidine(1402) in 16S rRNA + S-adenosyl-L-methionine = N(4)-methylcytidine(1402) in 16S rRNA + S-adenosyl-L-homocysteine + H(+)</text>
        <dbReference type="Rhea" id="RHEA:42928"/>
        <dbReference type="Rhea" id="RHEA-COMP:10286"/>
        <dbReference type="Rhea" id="RHEA-COMP:10287"/>
        <dbReference type="ChEBI" id="CHEBI:15378"/>
        <dbReference type="ChEBI" id="CHEBI:57856"/>
        <dbReference type="ChEBI" id="CHEBI:59789"/>
        <dbReference type="ChEBI" id="CHEBI:74506"/>
        <dbReference type="ChEBI" id="CHEBI:82748"/>
        <dbReference type="EC" id="2.1.1.199"/>
    </reaction>
</comment>
<keyword evidence="3 6" id="KW-0489">Methyltransferase</keyword>
<dbReference type="PATRIC" id="fig|1620410.3.peg.70"/>
<evidence type="ECO:0000313" key="7">
    <source>
        <dbReference type="EMBL" id="KKT53084.1"/>
    </source>
</evidence>
<keyword evidence="5 6" id="KW-0949">S-adenosyl-L-methionine</keyword>
<proteinExistence type="inferred from homology"/>
<gene>
    <name evidence="6" type="primary">rsmH</name>
    <name evidence="7" type="ORF">VE96_C0003G0024</name>
</gene>
<dbReference type="NCBIfam" id="TIGR00006">
    <property type="entry name" value="16S rRNA (cytosine(1402)-N(4))-methyltransferase RsmH"/>
    <property type="match status" value="1"/>
</dbReference>
<sequence length="298" mass="32723">METQSLHIPVLVDEVIELLDLQPGEIAIDATVGDGGHAEKILEHIIPGGFLLGLDRDPEAVAFAYEKLSLHQPKNQFAIHHGSYLDLDDILKSYGYRGADAILFDLGLSSRELAGGRGFSFQTDAPLDMRFDPESELTAETIVNSWPKDKIADLLWSSGEERASRRIADAIFRARQKGRITTTAALADLVSQAKGGRTGKIHPATQTFQALRIAVNDELGALTITLPKAIALLNPGGRLAVISYHSLEDRIVKQQFRSLSQQKQVNLITKKPLGATRPEILKNPRARSAKLRVIEKIN</sequence>
<comment type="function">
    <text evidence="6">Specifically methylates the N4 position of cytidine in position 1402 (C1402) of 16S rRNA.</text>
</comment>
<evidence type="ECO:0000256" key="4">
    <source>
        <dbReference type="ARBA" id="ARBA00022679"/>
    </source>
</evidence>
<dbReference type="PIRSF" id="PIRSF004486">
    <property type="entry name" value="MraW"/>
    <property type="match status" value="1"/>
</dbReference>
<accession>A0A0G1KYU7</accession>
<dbReference type="GO" id="GO:0071424">
    <property type="term" value="F:rRNA (cytosine-N4-)-methyltransferase activity"/>
    <property type="evidence" value="ECO:0007669"/>
    <property type="project" value="UniProtKB-UniRule"/>
</dbReference>
<name>A0A0G1KYU7_UNCK3</name>
<dbReference type="GO" id="GO:0070475">
    <property type="term" value="P:rRNA base methylation"/>
    <property type="evidence" value="ECO:0007669"/>
    <property type="project" value="UniProtKB-UniRule"/>
</dbReference>
<dbReference type="GO" id="GO:0005737">
    <property type="term" value="C:cytoplasm"/>
    <property type="evidence" value="ECO:0007669"/>
    <property type="project" value="UniProtKB-SubCell"/>
</dbReference>
<evidence type="ECO:0000313" key="8">
    <source>
        <dbReference type="Proteomes" id="UP000034752"/>
    </source>
</evidence>
<dbReference type="AlphaFoldDB" id="A0A0G1KYU7"/>
<dbReference type="Pfam" id="PF01795">
    <property type="entry name" value="Methyltransf_5"/>
    <property type="match status" value="1"/>
</dbReference>
<feature type="binding site" evidence="6">
    <location>
        <position position="84"/>
    </location>
    <ligand>
        <name>S-adenosyl-L-methionine</name>
        <dbReference type="ChEBI" id="CHEBI:59789"/>
    </ligand>
</feature>
<dbReference type="HAMAP" id="MF_01007">
    <property type="entry name" value="16SrRNA_methyltr_H"/>
    <property type="match status" value="1"/>
</dbReference>
<evidence type="ECO:0000256" key="3">
    <source>
        <dbReference type="ARBA" id="ARBA00022603"/>
    </source>
</evidence>
<dbReference type="Gene3D" id="1.10.150.170">
    <property type="entry name" value="Putative methyltransferase TM0872, insert domain"/>
    <property type="match status" value="1"/>
</dbReference>
<comment type="subcellular location">
    <subcellularLocation>
        <location evidence="6">Cytoplasm</location>
    </subcellularLocation>
</comment>
<comment type="caution">
    <text evidence="6">Lacks conserved residue(s) required for the propagation of feature annotation.</text>
</comment>
<dbReference type="EC" id="2.1.1.199" evidence="6"/>
<comment type="caution">
    <text evidence="7">The sequence shown here is derived from an EMBL/GenBank/DDBJ whole genome shotgun (WGS) entry which is preliminary data.</text>
</comment>
<feature type="binding site" evidence="6">
    <location>
        <begin position="35"/>
        <end position="37"/>
    </location>
    <ligand>
        <name>S-adenosyl-L-methionine</name>
        <dbReference type="ChEBI" id="CHEBI:59789"/>
    </ligand>
</feature>
<comment type="similarity">
    <text evidence="1 6">Belongs to the methyltransferase superfamily. RsmH family.</text>
</comment>
<keyword evidence="6" id="KW-0963">Cytoplasm</keyword>
<dbReference type="InterPro" id="IPR023397">
    <property type="entry name" value="SAM-dep_MeTrfase_MraW_recog"/>
</dbReference>
<dbReference type="SUPFAM" id="SSF53335">
    <property type="entry name" value="S-adenosyl-L-methionine-dependent methyltransferases"/>
    <property type="match status" value="1"/>
</dbReference>
<dbReference type="Gene3D" id="3.40.50.150">
    <property type="entry name" value="Vaccinia Virus protein VP39"/>
    <property type="match status" value="1"/>
</dbReference>
<evidence type="ECO:0000256" key="1">
    <source>
        <dbReference type="ARBA" id="ARBA00010396"/>
    </source>
</evidence>
<evidence type="ECO:0000256" key="2">
    <source>
        <dbReference type="ARBA" id="ARBA00022552"/>
    </source>
</evidence>
<evidence type="ECO:0000256" key="6">
    <source>
        <dbReference type="HAMAP-Rule" id="MF_01007"/>
    </source>
</evidence>
<keyword evidence="4 6" id="KW-0808">Transferase</keyword>
<dbReference type="InterPro" id="IPR029063">
    <property type="entry name" value="SAM-dependent_MTases_sf"/>
</dbReference>
<dbReference type="Proteomes" id="UP000034752">
    <property type="component" value="Unassembled WGS sequence"/>
</dbReference>